<dbReference type="Proteomes" id="UP001165541">
    <property type="component" value="Unassembled WGS sequence"/>
</dbReference>
<keyword evidence="2" id="KW-1133">Transmembrane helix</keyword>
<keyword evidence="2" id="KW-0472">Membrane</keyword>
<keyword evidence="2" id="KW-0812">Transmembrane</keyword>
<sequence length="187" mass="19880">MKPMFDAWDALRGLSTLDHPAKWVLALAVLLGAAMIGGARADRAAKLAAWAFWLAAPGLTLSLARWLTGQAWTAWAFTIAACALLAGWVARSHAVSLTLVWAAALLLLAGVHAGLDRFNLSQAVSDALFLAGTAAFAVALATRIVTRRGTDRAPVPPPHDDAQREASIRARLDSDEAQEGADKYTRE</sequence>
<keyword evidence="4" id="KW-1185">Reference proteome</keyword>
<dbReference type="RefSeq" id="WP_251777351.1">
    <property type="nucleotide sequence ID" value="NZ_JAMKFE010000003.1"/>
</dbReference>
<proteinExistence type="predicted"/>
<feature type="transmembrane region" description="Helical" evidence="2">
    <location>
        <begin position="97"/>
        <end position="115"/>
    </location>
</feature>
<feature type="transmembrane region" description="Helical" evidence="2">
    <location>
        <begin position="47"/>
        <end position="66"/>
    </location>
</feature>
<accession>A0ABT0YK86</accession>
<comment type="caution">
    <text evidence="3">The sequence shown here is derived from an EMBL/GenBank/DDBJ whole genome shotgun (WGS) entry which is preliminary data.</text>
</comment>
<feature type="transmembrane region" description="Helical" evidence="2">
    <location>
        <begin position="127"/>
        <end position="145"/>
    </location>
</feature>
<evidence type="ECO:0000313" key="4">
    <source>
        <dbReference type="Proteomes" id="UP001165541"/>
    </source>
</evidence>
<evidence type="ECO:0000256" key="1">
    <source>
        <dbReference type="SAM" id="MobiDB-lite"/>
    </source>
</evidence>
<evidence type="ECO:0000256" key="2">
    <source>
        <dbReference type="SAM" id="Phobius"/>
    </source>
</evidence>
<evidence type="ECO:0000313" key="3">
    <source>
        <dbReference type="EMBL" id="MCM5679147.1"/>
    </source>
</evidence>
<reference evidence="3" key="1">
    <citation type="submission" date="2022-05" db="EMBL/GenBank/DDBJ databases">
        <title>Schlegelella sp. nov., isolated from mangrove soil.</title>
        <authorList>
            <person name="Liu Y."/>
            <person name="Ge X."/>
            <person name="Liu W."/>
        </authorList>
    </citation>
    <scope>NUCLEOTIDE SEQUENCE</scope>
    <source>
        <strain evidence="3">S2-27</strain>
    </source>
</reference>
<feature type="transmembrane region" description="Helical" evidence="2">
    <location>
        <begin position="72"/>
        <end position="90"/>
    </location>
</feature>
<feature type="region of interest" description="Disordered" evidence="1">
    <location>
        <begin position="149"/>
        <end position="187"/>
    </location>
</feature>
<dbReference type="EMBL" id="JAMKFE010000003">
    <property type="protein sequence ID" value="MCM5679147.1"/>
    <property type="molecule type" value="Genomic_DNA"/>
</dbReference>
<organism evidence="3 4">
    <name type="scientific">Caldimonas mangrovi</name>
    <dbReference type="NCBI Taxonomy" id="2944811"/>
    <lineage>
        <taxon>Bacteria</taxon>
        <taxon>Pseudomonadati</taxon>
        <taxon>Pseudomonadota</taxon>
        <taxon>Betaproteobacteria</taxon>
        <taxon>Burkholderiales</taxon>
        <taxon>Sphaerotilaceae</taxon>
        <taxon>Caldimonas</taxon>
    </lineage>
</organism>
<feature type="compositionally biased region" description="Basic and acidic residues" evidence="1">
    <location>
        <begin position="158"/>
        <end position="187"/>
    </location>
</feature>
<protein>
    <submittedName>
        <fullName evidence="3">Uncharacterized protein</fullName>
    </submittedName>
</protein>
<gene>
    <name evidence="3" type="ORF">M8A51_06340</name>
</gene>
<feature type="transmembrane region" description="Helical" evidence="2">
    <location>
        <begin position="20"/>
        <end position="40"/>
    </location>
</feature>
<name>A0ABT0YK86_9BURK</name>